<dbReference type="Pfam" id="PF01476">
    <property type="entry name" value="LysM"/>
    <property type="match status" value="1"/>
</dbReference>
<keyword evidence="1" id="KW-0732">Signal</keyword>
<dbReference type="SUPFAM" id="SSF54106">
    <property type="entry name" value="LysM domain"/>
    <property type="match status" value="1"/>
</dbReference>
<reference evidence="3 4" key="1">
    <citation type="journal article" date="2013" name="ISME J.">
        <title>A metabolic model for members of the genus Tetrasphaera involved in enhanced biological phosphorus removal.</title>
        <authorList>
            <person name="Kristiansen R."/>
            <person name="Nguyen H.T.T."/>
            <person name="Saunders A.M."/>
            <person name="Nielsen J.L."/>
            <person name="Wimmer R."/>
            <person name="Le V.Q."/>
            <person name="McIlroy S.J."/>
            <person name="Petrovski S."/>
            <person name="Seviour R.J."/>
            <person name="Calteau A."/>
            <person name="Nielsen K.L."/>
            <person name="Nielsen P.H."/>
        </authorList>
    </citation>
    <scope>NUCLEOTIDE SEQUENCE [LARGE SCALE GENOMIC DNA]</scope>
    <source>
        <strain evidence="3 4">Ben110</strain>
    </source>
</reference>
<organism evidence="3 4">
    <name type="scientific">Nostocoides australiense Ben110</name>
    <dbReference type="NCBI Taxonomy" id="1193182"/>
    <lineage>
        <taxon>Bacteria</taxon>
        <taxon>Bacillati</taxon>
        <taxon>Actinomycetota</taxon>
        <taxon>Actinomycetes</taxon>
        <taxon>Micrococcales</taxon>
        <taxon>Intrasporangiaceae</taxon>
        <taxon>Nostocoides</taxon>
    </lineage>
</organism>
<sequence>MAAAVLLGTSVLAASAAGVGPFGGPVSGERIVVVESGQTLSGLAESYLPGRVIGDGVAAIQIANGLSSEHVQAGQRLVIPAR</sequence>
<dbReference type="InterPro" id="IPR018392">
    <property type="entry name" value="LysM"/>
</dbReference>
<comment type="caution">
    <text evidence="3">The sequence shown here is derived from an EMBL/GenBank/DDBJ whole genome shotgun (WGS) entry which is preliminary data.</text>
</comment>
<feature type="domain" description="LysM" evidence="2">
    <location>
        <begin position="30"/>
        <end position="79"/>
    </location>
</feature>
<feature type="signal peptide" evidence="1">
    <location>
        <begin position="1"/>
        <end position="16"/>
    </location>
</feature>
<dbReference type="SMART" id="SM00257">
    <property type="entry name" value="LysM"/>
    <property type="match status" value="1"/>
</dbReference>
<evidence type="ECO:0000313" key="4">
    <source>
        <dbReference type="Proteomes" id="UP000035763"/>
    </source>
</evidence>
<accession>W6K332</accession>
<keyword evidence="4" id="KW-1185">Reference proteome</keyword>
<protein>
    <submittedName>
        <fullName evidence="3">LysM domain-containing protein</fullName>
    </submittedName>
</protein>
<gene>
    <name evidence="3" type="ORF">BN11_2020008</name>
</gene>
<dbReference type="PROSITE" id="PS51782">
    <property type="entry name" value="LYSM"/>
    <property type="match status" value="1"/>
</dbReference>
<evidence type="ECO:0000313" key="3">
    <source>
        <dbReference type="EMBL" id="CCH72864.1"/>
    </source>
</evidence>
<dbReference type="Proteomes" id="UP000035763">
    <property type="component" value="Unassembled WGS sequence"/>
</dbReference>
<proteinExistence type="predicted"/>
<dbReference type="OrthoDB" id="4869632at2"/>
<evidence type="ECO:0000256" key="1">
    <source>
        <dbReference type="SAM" id="SignalP"/>
    </source>
</evidence>
<dbReference type="EMBL" id="CAJA01000116">
    <property type="protein sequence ID" value="CCH72864.1"/>
    <property type="molecule type" value="Genomic_DNA"/>
</dbReference>
<dbReference type="Gene3D" id="3.10.350.10">
    <property type="entry name" value="LysM domain"/>
    <property type="match status" value="1"/>
</dbReference>
<name>W6K332_9MICO</name>
<dbReference type="InterPro" id="IPR036779">
    <property type="entry name" value="LysM_dom_sf"/>
</dbReference>
<evidence type="ECO:0000259" key="2">
    <source>
        <dbReference type="PROSITE" id="PS51782"/>
    </source>
</evidence>
<dbReference type="AlphaFoldDB" id="W6K332"/>
<feature type="chain" id="PRO_5039571156" evidence="1">
    <location>
        <begin position="17"/>
        <end position="82"/>
    </location>
</feature>